<comment type="subcellular location">
    <subcellularLocation>
        <location evidence="1">Nucleus speckle</location>
    </subcellularLocation>
    <subcellularLocation>
        <location evidence="2">Nucleus</location>
        <location evidence="2">Nucleolus</location>
    </subcellularLocation>
</comment>
<sequence>MDRSRPSDRASREKKHEKKKRRRSSSSSSSSPSSSSSSSNSRSRSRKKTLHRSKDEKTQKKRRRHSSSSSSSSSSTPSSSSSSSSSSDEKKKSEAKKKKKKKQQLKKKKAKLKKQIKKEKKKLKKKEKKMKKKAEIKQSPAEKPPSYLEVWQTEEGAVELGPVMTDEQKARLSTKRPLTKEEYEARQSVIRRVVDPETGRTRLVRGEGEIIEEIVSREKQKDINKEKTRQPKLGQCRFKVSYPLQFDVCRPCACSPDCQCTVTCFLNSL</sequence>
<evidence type="ECO:0000256" key="7">
    <source>
        <dbReference type="ARBA" id="ARBA00023242"/>
    </source>
</evidence>
<feature type="compositionally biased region" description="Low complexity" evidence="8">
    <location>
        <begin position="25"/>
        <end position="42"/>
    </location>
</feature>
<dbReference type="GO" id="GO:0005730">
    <property type="term" value="C:nucleolus"/>
    <property type="evidence" value="ECO:0007669"/>
    <property type="project" value="UniProtKB-SubCell"/>
</dbReference>
<reference evidence="9" key="1">
    <citation type="submission" date="2018-05" db="EMBL/GenBank/DDBJ databases">
        <authorList>
            <person name="Datahose"/>
        </authorList>
    </citation>
    <scope>NUCLEOTIDE SEQUENCE</scope>
</reference>
<feature type="compositionally biased region" description="Basic and acidic residues" evidence="8">
    <location>
        <begin position="1"/>
        <end position="11"/>
    </location>
</feature>
<name>A0AAX7UVT9_ASTCA</name>
<keyword evidence="10" id="KW-1185">Reference proteome</keyword>
<reference evidence="9" key="3">
    <citation type="submission" date="2025-09" db="UniProtKB">
        <authorList>
            <consortium name="Ensembl"/>
        </authorList>
    </citation>
    <scope>IDENTIFICATION</scope>
</reference>
<evidence type="ECO:0000256" key="3">
    <source>
        <dbReference type="ARBA" id="ARBA00006852"/>
    </source>
</evidence>
<evidence type="ECO:0000256" key="5">
    <source>
        <dbReference type="ARBA" id="ARBA00022664"/>
    </source>
</evidence>
<keyword evidence="6" id="KW-0508">mRNA splicing</keyword>
<dbReference type="InterPro" id="IPR019532">
    <property type="entry name" value="Nucl_RNA-splicing_assoc_SR-25"/>
</dbReference>
<dbReference type="Ensembl" id="ENSACLT00000067129.1">
    <property type="protein sequence ID" value="ENSACLP00000074218.1"/>
    <property type="gene ID" value="ENSACLG00000024054.2"/>
</dbReference>
<evidence type="ECO:0000313" key="10">
    <source>
        <dbReference type="Proteomes" id="UP000265100"/>
    </source>
</evidence>
<keyword evidence="5" id="KW-0507">mRNA processing</keyword>
<dbReference type="GeneTree" id="ENSGT00390000009670"/>
<dbReference type="GO" id="GO:0008380">
    <property type="term" value="P:RNA splicing"/>
    <property type="evidence" value="ECO:0007669"/>
    <property type="project" value="UniProtKB-KW"/>
</dbReference>
<evidence type="ECO:0000256" key="4">
    <source>
        <dbReference type="ARBA" id="ARBA00017993"/>
    </source>
</evidence>
<evidence type="ECO:0000256" key="1">
    <source>
        <dbReference type="ARBA" id="ARBA00004324"/>
    </source>
</evidence>
<dbReference type="AlphaFoldDB" id="A0AAX7UVT9"/>
<organism evidence="9 10">
    <name type="scientific">Astatotilapia calliptera</name>
    <name type="common">Eastern happy</name>
    <name type="synonym">Chromis callipterus</name>
    <dbReference type="NCBI Taxonomy" id="8154"/>
    <lineage>
        <taxon>Eukaryota</taxon>
        <taxon>Metazoa</taxon>
        <taxon>Chordata</taxon>
        <taxon>Craniata</taxon>
        <taxon>Vertebrata</taxon>
        <taxon>Euteleostomi</taxon>
        <taxon>Actinopterygii</taxon>
        <taxon>Neopterygii</taxon>
        <taxon>Teleostei</taxon>
        <taxon>Neoteleostei</taxon>
        <taxon>Acanthomorphata</taxon>
        <taxon>Ovalentaria</taxon>
        <taxon>Cichlomorphae</taxon>
        <taxon>Cichliformes</taxon>
        <taxon>Cichlidae</taxon>
        <taxon>African cichlids</taxon>
        <taxon>Pseudocrenilabrinae</taxon>
        <taxon>Haplochromini</taxon>
        <taxon>Astatotilapia</taxon>
    </lineage>
</organism>
<evidence type="ECO:0000256" key="6">
    <source>
        <dbReference type="ARBA" id="ARBA00023187"/>
    </source>
</evidence>
<evidence type="ECO:0000256" key="2">
    <source>
        <dbReference type="ARBA" id="ARBA00004604"/>
    </source>
</evidence>
<protein>
    <recommendedName>
        <fullName evidence="4">ADP-ribosylation factor-like protein 6-interacting protein 4</fullName>
    </recommendedName>
</protein>
<feature type="compositionally biased region" description="Basic residues" evidence="8">
    <location>
        <begin position="93"/>
        <end position="134"/>
    </location>
</feature>
<proteinExistence type="inferred from homology"/>
<dbReference type="Proteomes" id="UP000265100">
    <property type="component" value="Chromosome 12"/>
</dbReference>
<dbReference type="Pfam" id="PF10500">
    <property type="entry name" value="SR-25"/>
    <property type="match status" value="1"/>
</dbReference>
<evidence type="ECO:0000256" key="8">
    <source>
        <dbReference type="SAM" id="MobiDB-lite"/>
    </source>
</evidence>
<feature type="region of interest" description="Disordered" evidence="8">
    <location>
        <begin position="1"/>
        <end position="148"/>
    </location>
</feature>
<dbReference type="GO" id="GO:0016607">
    <property type="term" value="C:nuclear speck"/>
    <property type="evidence" value="ECO:0007669"/>
    <property type="project" value="UniProtKB-SubCell"/>
</dbReference>
<keyword evidence="7" id="KW-0539">Nucleus</keyword>
<evidence type="ECO:0000313" key="9">
    <source>
        <dbReference type="Ensembl" id="ENSACLP00000074218.1"/>
    </source>
</evidence>
<gene>
    <name evidence="9" type="primary">ARL6IP4</name>
</gene>
<dbReference type="GO" id="GO:0006397">
    <property type="term" value="P:mRNA processing"/>
    <property type="evidence" value="ECO:0007669"/>
    <property type="project" value="UniProtKB-KW"/>
</dbReference>
<accession>A0AAX7UVT9</accession>
<feature type="compositionally biased region" description="Basic residues" evidence="8">
    <location>
        <begin position="12"/>
        <end position="24"/>
    </location>
</feature>
<reference evidence="9" key="2">
    <citation type="submission" date="2025-08" db="UniProtKB">
        <authorList>
            <consortium name="Ensembl"/>
        </authorList>
    </citation>
    <scope>IDENTIFICATION</scope>
</reference>
<comment type="similarity">
    <text evidence="3">Belongs to the ARL6IP4 family.</text>
</comment>
<feature type="compositionally biased region" description="Low complexity" evidence="8">
    <location>
        <begin position="67"/>
        <end position="86"/>
    </location>
</feature>